<evidence type="ECO:0000313" key="4">
    <source>
        <dbReference type="Proteomes" id="UP000278222"/>
    </source>
</evidence>
<feature type="compositionally biased region" description="Basic and acidic residues" evidence="1">
    <location>
        <begin position="7"/>
        <end position="17"/>
    </location>
</feature>
<dbReference type="Pfam" id="PF00313">
    <property type="entry name" value="CSD"/>
    <property type="match status" value="2"/>
</dbReference>
<dbReference type="InterPro" id="IPR011129">
    <property type="entry name" value="CSD"/>
</dbReference>
<dbReference type="GO" id="GO:0003677">
    <property type="term" value="F:DNA binding"/>
    <property type="evidence" value="ECO:0007669"/>
    <property type="project" value="UniProtKB-KW"/>
</dbReference>
<dbReference type="Gene3D" id="2.40.50.140">
    <property type="entry name" value="Nucleic acid-binding proteins"/>
    <property type="match status" value="2"/>
</dbReference>
<dbReference type="InterPro" id="IPR050181">
    <property type="entry name" value="Cold_shock_domain"/>
</dbReference>
<dbReference type="AlphaFoldDB" id="A0A3N1LX39"/>
<evidence type="ECO:0000259" key="2">
    <source>
        <dbReference type="PROSITE" id="PS51857"/>
    </source>
</evidence>
<dbReference type="SUPFAM" id="SSF50249">
    <property type="entry name" value="Nucleic acid-binding proteins"/>
    <property type="match status" value="2"/>
</dbReference>
<name>A0A3N1LX39_9PROT</name>
<feature type="domain" description="CSD" evidence="2">
    <location>
        <begin position="53"/>
        <end position="119"/>
    </location>
</feature>
<dbReference type="Proteomes" id="UP000278222">
    <property type="component" value="Unassembled WGS sequence"/>
</dbReference>
<dbReference type="InterPro" id="IPR012340">
    <property type="entry name" value="NA-bd_OB-fold"/>
</dbReference>
<keyword evidence="3" id="KW-0238">DNA-binding</keyword>
<feature type="compositionally biased region" description="Low complexity" evidence="1">
    <location>
        <begin position="21"/>
        <end position="46"/>
    </location>
</feature>
<protein>
    <submittedName>
        <fullName evidence="3">Putative cold-shock DNA-binding protein</fullName>
    </submittedName>
</protein>
<feature type="region of interest" description="Disordered" evidence="1">
    <location>
        <begin position="1"/>
        <end position="48"/>
    </location>
</feature>
<accession>A0A3N1LX39</accession>
<feature type="region of interest" description="Disordered" evidence="1">
    <location>
        <begin position="123"/>
        <end position="159"/>
    </location>
</feature>
<proteinExistence type="predicted"/>
<evidence type="ECO:0000256" key="1">
    <source>
        <dbReference type="SAM" id="MobiDB-lite"/>
    </source>
</evidence>
<dbReference type="GO" id="GO:0005829">
    <property type="term" value="C:cytosol"/>
    <property type="evidence" value="ECO:0007669"/>
    <property type="project" value="UniProtKB-ARBA"/>
</dbReference>
<dbReference type="PANTHER" id="PTHR11544">
    <property type="entry name" value="COLD SHOCK DOMAIN CONTAINING PROTEINS"/>
    <property type="match status" value="1"/>
</dbReference>
<dbReference type="PROSITE" id="PS51857">
    <property type="entry name" value="CSD_2"/>
    <property type="match status" value="2"/>
</dbReference>
<organism evidence="3 4">
    <name type="scientific">Stella humosa</name>
    <dbReference type="NCBI Taxonomy" id="94"/>
    <lineage>
        <taxon>Bacteria</taxon>
        <taxon>Pseudomonadati</taxon>
        <taxon>Pseudomonadota</taxon>
        <taxon>Alphaproteobacteria</taxon>
        <taxon>Rhodospirillales</taxon>
        <taxon>Stellaceae</taxon>
        <taxon>Stella</taxon>
    </lineage>
</organism>
<feature type="domain" description="CSD" evidence="2">
    <location>
        <begin position="161"/>
        <end position="226"/>
    </location>
</feature>
<comment type="caution">
    <text evidence="3">The sequence shown here is derived from an EMBL/GenBank/DDBJ whole genome shotgun (WGS) entry which is preliminary data.</text>
</comment>
<reference evidence="3 4" key="1">
    <citation type="submission" date="2018-11" db="EMBL/GenBank/DDBJ databases">
        <title>Genomic Encyclopedia of Type Strains, Phase IV (KMG-IV): sequencing the most valuable type-strain genomes for metagenomic binning, comparative biology and taxonomic classification.</title>
        <authorList>
            <person name="Goeker M."/>
        </authorList>
    </citation>
    <scope>NUCLEOTIDE SEQUENCE [LARGE SCALE GENOMIC DNA]</scope>
    <source>
        <strain evidence="3 4">DSM 5900</strain>
    </source>
</reference>
<dbReference type="InterPro" id="IPR002059">
    <property type="entry name" value="CSP_DNA-bd"/>
</dbReference>
<dbReference type="SMART" id="SM00357">
    <property type="entry name" value="CSP"/>
    <property type="match status" value="2"/>
</dbReference>
<dbReference type="OrthoDB" id="9791685at2"/>
<keyword evidence="4" id="KW-1185">Reference proteome</keyword>
<dbReference type="EMBL" id="RJKX01000013">
    <property type="protein sequence ID" value="ROP99753.1"/>
    <property type="molecule type" value="Genomic_DNA"/>
</dbReference>
<sequence>MSNKPYGRGERTRRGFSDDNYYPAPRSPYPASSSSAPRFPASSSAPMGGPTVTVDASVKWFNPTKGFGFVTPVDGSGDAFLHVSVVEGAGLTEIAEGTTIRCEIGTGQKGRQVARILSVDQSTAAASPRPRAPMAPGAGAGGFAARPPRPDRDAPMGDPTEMEGTVKWYSVEKGFGFVAAPDGGKDIFIHSNTLKRSQIATLEPEQAVRMTVVPTQKGREATSVEIV</sequence>
<dbReference type="PRINTS" id="PR00050">
    <property type="entry name" value="COLDSHOCK"/>
</dbReference>
<dbReference type="CDD" id="cd04458">
    <property type="entry name" value="CSP_CDS"/>
    <property type="match status" value="2"/>
</dbReference>
<evidence type="ECO:0000313" key="3">
    <source>
        <dbReference type="EMBL" id="ROP99753.1"/>
    </source>
</evidence>
<feature type="compositionally biased region" description="Low complexity" evidence="1">
    <location>
        <begin position="124"/>
        <end position="137"/>
    </location>
</feature>
<gene>
    <name evidence="3" type="ORF">EDC65_1540</name>
</gene>
<dbReference type="RefSeq" id="WP_123689108.1">
    <property type="nucleotide sequence ID" value="NZ_AP019700.1"/>
</dbReference>